<dbReference type="EMBL" id="PUFL01000001">
    <property type="protein sequence ID" value="TDG95225.1"/>
    <property type="molecule type" value="Genomic_DNA"/>
</dbReference>
<gene>
    <name evidence="2" type="ORF">B8W98_05830</name>
    <name evidence="3" type="ORF">C5L28_001399</name>
    <name evidence="1" type="ORF">LPKJCM_01360</name>
</gene>
<evidence type="ECO:0008006" key="7">
    <source>
        <dbReference type="Google" id="ProtNLM"/>
    </source>
</evidence>
<accession>A0A269YEJ6</accession>
<dbReference type="AlphaFoldDB" id="A0A269YEJ6"/>
<dbReference type="Proteomes" id="UP000216802">
    <property type="component" value="Unassembled WGS sequence"/>
</dbReference>
<dbReference type="EMBL" id="BDGB01000064">
    <property type="protein sequence ID" value="GAW72247.1"/>
    <property type="molecule type" value="Genomic_DNA"/>
</dbReference>
<dbReference type="OrthoDB" id="2298868at2"/>
<evidence type="ECO:0000313" key="5">
    <source>
        <dbReference type="Proteomes" id="UP000216802"/>
    </source>
</evidence>
<dbReference type="EMBL" id="NCXI01000034">
    <property type="protein sequence ID" value="PAK83957.1"/>
    <property type="molecule type" value="Genomic_DNA"/>
</dbReference>
<evidence type="ECO:0000313" key="4">
    <source>
        <dbReference type="Proteomes" id="UP000214739"/>
    </source>
</evidence>
<sequence length="101" mass="11658">MKTVFKIVGASAVVAGAYLYSRKETPQEFVERAKLTFNDRKKKAADWKTAYDDFKKSMDAFTAQIPVLEKTIDDISRDVDEAMFKIQPRLDEINNYTDKLK</sequence>
<reference evidence="2 5" key="2">
    <citation type="submission" date="2017-04" db="EMBL/GenBank/DDBJ databases">
        <title>Kefir bacterial isolates.</title>
        <authorList>
            <person name="Kim Y."/>
            <person name="Blasche S."/>
            <person name="Patil K.R."/>
        </authorList>
    </citation>
    <scope>NUCLEOTIDE SEQUENCE [LARGE SCALE GENOMIC DNA]</scope>
    <source>
        <strain evidence="2 5">OG2</strain>
    </source>
</reference>
<reference evidence="3" key="4">
    <citation type="submission" date="2019-02" db="EMBL/GenBank/DDBJ databases">
        <authorList>
            <person name="Buron G."/>
            <person name="Chaylann A."/>
            <person name="Dolejs I."/>
            <person name="Forster J."/>
            <person name="Miks M.H."/>
        </authorList>
    </citation>
    <scope>NUCLEOTIDE SEQUENCE</scope>
    <source>
        <strain evidence="3">DSM 10551</strain>
    </source>
</reference>
<proteinExistence type="predicted"/>
<dbReference type="Proteomes" id="UP000214739">
    <property type="component" value="Unassembled WGS sequence"/>
</dbReference>
<reference evidence="1 4" key="1">
    <citation type="journal article" date="2017" name="Biosci Microbiota Food Health">
        <title>Genomic characterization reconfirms the taxonomic status of Lactobacillus parakefiri.</title>
        <authorList>
            <person name="Tanizawa Y."/>
            <person name="Kobayashi H."/>
            <person name="Kaminuma E."/>
            <person name="Sakamoto M."/>
            <person name="Ohkuma M."/>
            <person name="Nakamura Y."/>
            <person name="Arita M."/>
            <person name="Tohno M."/>
        </authorList>
    </citation>
    <scope>NUCLEOTIDE SEQUENCE [LARGE SCALE GENOMIC DNA]</scope>
    <source>
        <strain evidence="1 4">JCM 8573</strain>
    </source>
</reference>
<keyword evidence="6" id="KW-1185">Reference proteome</keyword>
<evidence type="ECO:0000313" key="6">
    <source>
        <dbReference type="Proteomes" id="UP000294668"/>
    </source>
</evidence>
<dbReference type="Proteomes" id="UP000294668">
    <property type="component" value="Unassembled WGS sequence"/>
</dbReference>
<reference evidence="3 6" key="3">
    <citation type="journal article" date="2019" name="Appl. Microbiol. Biotechnol.">
        <title>Uncovering carbohydrate metabolism through a genotype-phenotype association study of 56 lactic acid bacteria genomes.</title>
        <authorList>
            <person name="Buron-Moles G."/>
            <person name="Chailyan A."/>
            <person name="Dolejs I."/>
            <person name="Forster J."/>
            <person name="Miks M.H."/>
        </authorList>
    </citation>
    <scope>NUCLEOTIDE SEQUENCE [LARGE SCALE GENOMIC DNA]</scope>
    <source>
        <strain evidence="3 6">DSM 10551</strain>
    </source>
</reference>
<organism evidence="2 5">
    <name type="scientific">Lentilactobacillus parakefiri</name>
    <dbReference type="NCBI Taxonomy" id="152332"/>
    <lineage>
        <taxon>Bacteria</taxon>
        <taxon>Bacillati</taxon>
        <taxon>Bacillota</taxon>
        <taxon>Bacilli</taxon>
        <taxon>Lactobacillales</taxon>
        <taxon>Lactobacillaceae</taxon>
        <taxon>Lentilactobacillus</taxon>
    </lineage>
</organism>
<name>A0A269YEJ6_9LACO</name>
<dbReference type="RefSeq" id="WP_057963235.1">
    <property type="nucleotide sequence ID" value="NZ_BAAAXO010000028.1"/>
</dbReference>
<evidence type="ECO:0000313" key="2">
    <source>
        <dbReference type="EMBL" id="PAK83957.1"/>
    </source>
</evidence>
<evidence type="ECO:0000313" key="1">
    <source>
        <dbReference type="EMBL" id="GAW72247.1"/>
    </source>
</evidence>
<evidence type="ECO:0000313" key="3">
    <source>
        <dbReference type="EMBL" id="TDG95225.1"/>
    </source>
</evidence>
<comment type="caution">
    <text evidence="2">The sequence shown here is derived from an EMBL/GenBank/DDBJ whole genome shotgun (WGS) entry which is preliminary data.</text>
</comment>
<protein>
    <recommendedName>
        <fullName evidence="7">YtxH domain-containing protein</fullName>
    </recommendedName>
</protein>